<dbReference type="AlphaFoldDB" id="A0A8H7ASP8"/>
<evidence type="ECO:0000259" key="4">
    <source>
        <dbReference type="Pfam" id="PF12588"/>
    </source>
</evidence>
<dbReference type="OrthoDB" id="5973539at2759"/>
<dbReference type="GO" id="GO:0005739">
    <property type="term" value="C:mitochondrion"/>
    <property type="evidence" value="ECO:0007669"/>
    <property type="project" value="TreeGrafter"/>
</dbReference>
<keyword evidence="1" id="KW-0210">Decarboxylase</keyword>
<dbReference type="PANTHER" id="PTHR10067:SF9">
    <property type="entry name" value="PHOSPHATIDYLSERINE DECARBOXYLASE FAMILY PROTEIN (AFU_ORTHOLOGUE AFUA_7G01730)"/>
    <property type="match status" value="1"/>
</dbReference>
<dbReference type="PANTHER" id="PTHR10067">
    <property type="entry name" value="PHOSPHATIDYLSERINE DECARBOXYLASE"/>
    <property type="match status" value="1"/>
</dbReference>
<gene>
    <name evidence="5" type="ORF">GJ744_007710</name>
</gene>
<reference evidence="5" key="1">
    <citation type="submission" date="2020-02" db="EMBL/GenBank/DDBJ databases">
        <authorList>
            <person name="Palmer J.M."/>
        </authorList>
    </citation>
    <scope>NUCLEOTIDE SEQUENCE</scope>
    <source>
        <strain evidence="5">EPUS1.4</strain>
        <tissue evidence="5">Thallus</tissue>
    </source>
</reference>
<keyword evidence="6" id="KW-1185">Reference proteome</keyword>
<dbReference type="GO" id="GO:0004609">
    <property type="term" value="F:phosphatidylserine decarboxylase activity"/>
    <property type="evidence" value="ECO:0007669"/>
    <property type="project" value="InterPro"/>
</dbReference>
<name>A0A8H7ASP8_9EURO</name>
<keyword evidence="2" id="KW-0456">Lyase</keyword>
<evidence type="ECO:0000313" key="5">
    <source>
        <dbReference type="EMBL" id="KAF7513659.1"/>
    </source>
</evidence>
<dbReference type="InterPro" id="IPR022237">
    <property type="entry name" value="PsiD-like"/>
</dbReference>
<dbReference type="Pfam" id="PF12588">
    <property type="entry name" value="PSDC"/>
    <property type="match status" value="1"/>
</dbReference>
<evidence type="ECO:0000256" key="2">
    <source>
        <dbReference type="ARBA" id="ARBA00023239"/>
    </source>
</evidence>
<dbReference type="InterPro" id="IPR003817">
    <property type="entry name" value="PS_Dcarbxylase"/>
</dbReference>
<dbReference type="EMBL" id="JAACFV010000004">
    <property type="protein sequence ID" value="KAF7513659.1"/>
    <property type="molecule type" value="Genomic_DNA"/>
</dbReference>
<sequence>MTYHHLESYPSMDSADSHVPEEHRVNRTGKWLPQDHRVHKEWLGDIIDYVDNHPKELHPVIKEFRDMIEEDTRIYLLFSSMFEQIPNKKPYNNDPTGHRQIRDCDHMLRVLNHLLITAPSWSNKSERVGLVGLPVNALFDWPMATKSGFAVFLDPKVNAMLKKVLNTWAEYLASPASAEVLEEGNPSSWFSDTGIKELAKTANIEETSYSFEEMFICNPSAKHHGFKSWDDFFTRQFKEGIRPVAAPDNPDIIVNACESTPFNVAYGVKARDKFWNKAQPYSVSDMLAHDELTEQFIGGTVYQAFLNALSYHRWHSPVAGRIVKAYVQDGTYFSEPLFEEFDATHGADEGGEVTGQGYITATAVRAIIFIEADNPAIGLMAFLGVGMAEVSSCDITVKEGQHVEKGDQIGMFHFGGSTHCLLFRNGVEVGGFPDISRQKNVPVRAELAVVKSSARS</sequence>
<comment type="caution">
    <text evidence="5">The sequence shown here is derived from an EMBL/GenBank/DDBJ whole genome shotgun (WGS) entry which is preliminary data.</text>
</comment>
<feature type="domain" description="L-tryptophan decarboxylase PsiD-like" evidence="4">
    <location>
        <begin position="58"/>
        <end position="198"/>
    </location>
</feature>
<dbReference type="Pfam" id="PF02666">
    <property type="entry name" value="PS_Dcarbxylase"/>
    <property type="match status" value="1"/>
</dbReference>
<dbReference type="Proteomes" id="UP000606974">
    <property type="component" value="Unassembled WGS sequence"/>
</dbReference>
<proteinExistence type="predicted"/>
<organism evidence="5 6">
    <name type="scientific">Endocarpon pusillum</name>
    <dbReference type="NCBI Taxonomy" id="364733"/>
    <lineage>
        <taxon>Eukaryota</taxon>
        <taxon>Fungi</taxon>
        <taxon>Dikarya</taxon>
        <taxon>Ascomycota</taxon>
        <taxon>Pezizomycotina</taxon>
        <taxon>Eurotiomycetes</taxon>
        <taxon>Chaetothyriomycetidae</taxon>
        <taxon>Verrucariales</taxon>
        <taxon>Verrucariaceae</taxon>
        <taxon>Endocarpon</taxon>
    </lineage>
</organism>
<accession>A0A8H7ASP8</accession>
<evidence type="ECO:0000313" key="6">
    <source>
        <dbReference type="Proteomes" id="UP000606974"/>
    </source>
</evidence>
<evidence type="ECO:0000256" key="3">
    <source>
        <dbReference type="SAM" id="MobiDB-lite"/>
    </source>
</evidence>
<feature type="region of interest" description="Disordered" evidence="3">
    <location>
        <begin position="1"/>
        <end position="21"/>
    </location>
</feature>
<dbReference type="GO" id="GO:0006646">
    <property type="term" value="P:phosphatidylethanolamine biosynthetic process"/>
    <property type="evidence" value="ECO:0007669"/>
    <property type="project" value="TreeGrafter"/>
</dbReference>
<evidence type="ECO:0000256" key="1">
    <source>
        <dbReference type="ARBA" id="ARBA00022793"/>
    </source>
</evidence>
<protein>
    <recommendedName>
        <fullName evidence="4">L-tryptophan decarboxylase PsiD-like domain-containing protein</fullName>
    </recommendedName>
</protein>